<comment type="caution">
    <text evidence="2">The sequence shown here is derived from an EMBL/GenBank/DDBJ whole genome shotgun (WGS) entry which is preliminary data.</text>
</comment>
<sequence>MDFVSSKQQEGRWALLGKCRRRWTLVGALGLAAGGPVFLHALGDRPPLGGGHLPAATLGRRPDRRPDRRRRGGDDRFLERRLAAGPTVGRCVEHRGKRGLETVNLAADLLDATQRAELNEIRCLFH</sequence>
<protein>
    <submittedName>
        <fullName evidence="2">Uncharacterized protein</fullName>
    </submittedName>
</protein>
<feature type="region of interest" description="Disordered" evidence="1">
    <location>
        <begin position="45"/>
        <end position="76"/>
    </location>
</feature>
<dbReference type="Proteomes" id="UP000034107">
    <property type="component" value="Unassembled WGS sequence"/>
</dbReference>
<feature type="compositionally biased region" description="Basic and acidic residues" evidence="1">
    <location>
        <begin position="60"/>
        <end position="76"/>
    </location>
</feature>
<evidence type="ECO:0000313" key="2">
    <source>
        <dbReference type="EMBL" id="KKU21821.1"/>
    </source>
</evidence>
<name>A0A0G1NN02_9BACT</name>
<evidence type="ECO:0000313" key="3">
    <source>
        <dbReference type="Proteomes" id="UP000034107"/>
    </source>
</evidence>
<proteinExistence type="predicted"/>
<gene>
    <name evidence="2" type="ORF">UX31_C0011G0013</name>
</gene>
<dbReference type="EMBL" id="LCLS01000011">
    <property type="protein sequence ID" value="KKU21821.1"/>
    <property type="molecule type" value="Genomic_DNA"/>
</dbReference>
<evidence type="ECO:0000256" key="1">
    <source>
        <dbReference type="SAM" id="MobiDB-lite"/>
    </source>
</evidence>
<reference evidence="2 3" key="1">
    <citation type="journal article" date="2015" name="Nature">
        <title>rRNA introns, odd ribosomes, and small enigmatic genomes across a large radiation of phyla.</title>
        <authorList>
            <person name="Brown C.T."/>
            <person name="Hug L.A."/>
            <person name="Thomas B.C."/>
            <person name="Sharon I."/>
            <person name="Castelle C.J."/>
            <person name="Singh A."/>
            <person name="Wilkins M.J."/>
            <person name="Williams K.H."/>
            <person name="Banfield J.F."/>
        </authorList>
    </citation>
    <scope>NUCLEOTIDE SEQUENCE [LARGE SCALE GENOMIC DNA]</scope>
</reference>
<accession>A0A0G1NN02</accession>
<organism evidence="2 3">
    <name type="scientific">Candidatus Nomurabacteria bacterium GW2011_GWA1_46_11</name>
    <dbReference type="NCBI Taxonomy" id="1618732"/>
    <lineage>
        <taxon>Bacteria</taxon>
        <taxon>Candidatus Nomuraibacteriota</taxon>
    </lineage>
</organism>
<dbReference type="AlphaFoldDB" id="A0A0G1NN02"/>